<dbReference type="Proteomes" id="UP000046392">
    <property type="component" value="Unplaced"/>
</dbReference>
<reference evidence="8" key="1">
    <citation type="submission" date="2017-02" db="UniProtKB">
        <authorList>
            <consortium name="WormBaseParasite"/>
        </authorList>
    </citation>
    <scope>IDENTIFICATION</scope>
</reference>
<protein>
    <submittedName>
        <fullName evidence="8">N-acetylgalactosaminide beta-1,3-galactosyltransferase</fullName>
    </submittedName>
</protein>
<organism evidence="7 8">
    <name type="scientific">Strongyloides papillosus</name>
    <name type="common">Intestinal threadworm</name>
    <dbReference type="NCBI Taxonomy" id="174720"/>
    <lineage>
        <taxon>Eukaryota</taxon>
        <taxon>Metazoa</taxon>
        <taxon>Ecdysozoa</taxon>
        <taxon>Nematoda</taxon>
        <taxon>Chromadorea</taxon>
        <taxon>Rhabditida</taxon>
        <taxon>Tylenchina</taxon>
        <taxon>Panagrolaimomorpha</taxon>
        <taxon>Strongyloidoidea</taxon>
        <taxon>Strongyloididae</taxon>
        <taxon>Strongyloides</taxon>
    </lineage>
</organism>
<name>A0A0N5BQX0_STREA</name>
<comment type="similarity">
    <text evidence="2">Belongs to the glycosyltransferase 31 family. Beta3-Gal-T subfamily.</text>
</comment>
<accession>A0A0N5BQX0</accession>
<evidence type="ECO:0000313" key="8">
    <source>
        <dbReference type="WBParaSite" id="SPAL_0000827900.1"/>
    </source>
</evidence>
<dbReference type="PANTHER" id="PTHR23033">
    <property type="entry name" value="BETA1,3-GALACTOSYLTRANSFERASE"/>
    <property type="match status" value="1"/>
</dbReference>
<dbReference type="STRING" id="174720.A0A0N5BQX0"/>
<keyword evidence="7" id="KW-1185">Reference proteome</keyword>
<dbReference type="PANTHER" id="PTHR23033:SF14">
    <property type="entry name" value="GLYCOPROTEIN-N-ACETYLGALACTOSAMINE 3-BETA-GALACTOSYLTRANSFERASE 1-RELATED"/>
    <property type="match status" value="1"/>
</dbReference>
<dbReference type="InterPro" id="IPR026050">
    <property type="entry name" value="C1GALT1/C1GALT1_chp1"/>
</dbReference>
<comment type="subcellular location">
    <subcellularLocation>
        <location evidence="1">Membrane</location>
        <topology evidence="1">Single-pass type II membrane protein</topology>
    </subcellularLocation>
</comment>
<evidence type="ECO:0000256" key="2">
    <source>
        <dbReference type="ARBA" id="ARBA00006462"/>
    </source>
</evidence>
<dbReference type="WBParaSite" id="SPAL_0000827900.1">
    <property type="protein sequence ID" value="SPAL_0000827900.1"/>
    <property type="gene ID" value="SPAL_0000827900"/>
</dbReference>
<dbReference type="Gene3D" id="3.90.550.50">
    <property type="match status" value="1"/>
</dbReference>
<dbReference type="GO" id="GO:0016263">
    <property type="term" value="F:glycoprotein-N-acetylgalactosamine 3-beta-galactosyltransferase activity"/>
    <property type="evidence" value="ECO:0007669"/>
    <property type="project" value="TreeGrafter"/>
</dbReference>
<evidence type="ECO:0000256" key="1">
    <source>
        <dbReference type="ARBA" id="ARBA00004606"/>
    </source>
</evidence>
<keyword evidence="3" id="KW-0812">Transmembrane</keyword>
<evidence type="ECO:0000256" key="6">
    <source>
        <dbReference type="ARBA" id="ARBA00023136"/>
    </source>
</evidence>
<dbReference type="AlphaFoldDB" id="A0A0N5BQX0"/>
<evidence type="ECO:0000313" key="7">
    <source>
        <dbReference type="Proteomes" id="UP000046392"/>
    </source>
</evidence>
<evidence type="ECO:0000256" key="3">
    <source>
        <dbReference type="ARBA" id="ARBA00022692"/>
    </source>
</evidence>
<evidence type="ECO:0000256" key="5">
    <source>
        <dbReference type="ARBA" id="ARBA00022989"/>
    </source>
</evidence>
<proteinExistence type="inferred from homology"/>
<sequence length="107" mass="12276">MKNTLSHVWRKHGGKYDLYIKADNDTYVIMENLRAFLLNEDLNTHDYHGFRVAASGKVDHHTYNSGGAGYVMRSVKELVEKGFGDSKYCRQADKAFDDLEVRLCLES</sequence>
<keyword evidence="6" id="KW-0472">Membrane</keyword>
<keyword evidence="4" id="KW-0735">Signal-anchor</keyword>
<dbReference type="GO" id="GO:0016020">
    <property type="term" value="C:membrane"/>
    <property type="evidence" value="ECO:0007669"/>
    <property type="project" value="UniProtKB-SubCell"/>
</dbReference>
<evidence type="ECO:0000256" key="4">
    <source>
        <dbReference type="ARBA" id="ARBA00022968"/>
    </source>
</evidence>
<keyword evidence="5" id="KW-1133">Transmembrane helix</keyword>